<feature type="transmembrane region" description="Helical" evidence="1">
    <location>
        <begin position="163"/>
        <end position="182"/>
    </location>
</feature>
<feature type="transmembrane region" description="Helical" evidence="1">
    <location>
        <begin position="105"/>
        <end position="124"/>
    </location>
</feature>
<comment type="caution">
    <text evidence="2">The sequence shown here is derived from an EMBL/GenBank/DDBJ whole genome shotgun (WGS) entry which is preliminary data.</text>
</comment>
<organism evidence="2 3">
    <name type="scientific">Blepharisma stoltei</name>
    <dbReference type="NCBI Taxonomy" id="1481888"/>
    <lineage>
        <taxon>Eukaryota</taxon>
        <taxon>Sar</taxon>
        <taxon>Alveolata</taxon>
        <taxon>Ciliophora</taxon>
        <taxon>Postciliodesmatophora</taxon>
        <taxon>Heterotrichea</taxon>
        <taxon>Heterotrichida</taxon>
        <taxon>Blepharismidae</taxon>
        <taxon>Blepharisma</taxon>
    </lineage>
</organism>
<feature type="transmembrane region" description="Helical" evidence="1">
    <location>
        <begin position="75"/>
        <end position="93"/>
    </location>
</feature>
<feature type="transmembrane region" description="Helical" evidence="1">
    <location>
        <begin position="130"/>
        <end position="151"/>
    </location>
</feature>
<gene>
    <name evidence="2" type="ORF">BSTOLATCC_MIC13192</name>
</gene>
<evidence type="ECO:0000313" key="2">
    <source>
        <dbReference type="EMBL" id="CAG9315422.1"/>
    </source>
</evidence>
<keyword evidence="1" id="KW-1133">Transmembrane helix</keyword>
<dbReference type="EMBL" id="CAJZBQ010000013">
    <property type="protein sequence ID" value="CAG9315422.1"/>
    <property type="molecule type" value="Genomic_DNA"/>
</dbReference>
<reference evidence="2" key="1">
    <citation type="submission" date="2021-09" db="EMBL/GenBank/DDBJ databases">
        <authorList>
            <consortium name="AG Swart"/>
            <person name="Singh M."/>
            <person name="Singh A."/>
            <person name="Seah K."/>
            <person name="Emmerich C."/>
        </authorList>
    </citation>
    <scope>NUCLEOTIDE SEQUENCE</scope>
    <source>
        <strain evidence="2">ATCC30299</strain>
    </source>
</reference>
<keyword evidence="1" id="KW-0472">Membrane</keyword>
<name>A0AAU9ILS4_9CILI</name>
<sequence>MAEQMNQESLSAPLLNVDGGLTDIRTQIIVAPIPPKYSLPTVVLVMEASQYFFALLSTLILSIFGNGLIPILWPIYWIPLIAGLIYIGCYIYVWCMNSRLRDSSFSVFLMSFVILSELVLLSYLSMVWKPFLVCTILAIFMISVYMSAGYAQCMHSRFSAPGARLVALFTIICSFVIFAIFLNRDMLIALVLDI</sequence>
<keyword evidence="3" id="KW-1185">Reference proteome</keyword>
<protein>
    <submittedName>
        <fullName evidence="2">Uncharacterized protein</fullName>
    </submittedName>
</protein>
<dbReference type="AlphaFoldDB" id="A0AAU9ILS4"/>
<proteinExistence type="predicted"/>
<accession>A0AAU9ILS4</accession>
<dbReference type="Proteomes" id="UP001162131">
    <property type="component" value="Unassembled WGS sequence"/>
</dbReference>
<evidence type="ECO:0000256" key="1">
    <source>
        <dbReference type="SAM" id="Phobius"/>
    </source>
</evidence>
<keyword evidence="1" id="KW-0812">Transmembrane</keyword>
<feature type="transmembrane region" description="Helical" evidence="1">
    <location>
        <begin position="51"/>
        <end position="69"/>
    </location>
</feature>
<evidence type="ECO:0000313" key="3">
    <source>
        <dbReference type="Proteomes" id="UP001162131"/>
    </source>
</evidence>